<dbReference type="GO" id="GO:0005886">
    <property type="term" value="C:plasma membrane"/>
    <property type="evidence" value="ECO:0007669"/>
    <property type="project" value="UniProtKB-SubCell"/>
</dbReference>
<dbReference type="Gene3D" id="1.20.140.150">
    <property type="match status" value="1"/>
</dbReference>
<keyword evidence="5" id="KW-1003">Cell membrane</keyword>
<dbReference type="InterPro" id="IPR006187">
    <property type="entry name" value="Claudin"/>
</dbReference>
<evidence type="ECO:0000256" key="6">
    <source>
        <dbReference type="ARBA" id="ARBA00022692"/>
    </source>
</evidence>
<reference evidence="11" key="3">
    <citation type="submission" date="2025-09" db="UniProtKB">
        <authorList>
            <consortium name="Ensembl"/>
        </authorList>
    </citation>
    <scope>IDENTIFICATION</scope>
</reference>
<accession>A0A670I8L6</accession>
<comment type="similarity">
    <text evidence="3">Belongs to the claudin family.</text>
</comment>
<protein>
    <submittedName>
        <fullName evidence="11">Uncharacterized protein</fullName>
    </submittedName>
</protein>
<sequence length="202" mass="21744">LPIQKCIFHVGAFVLALFGCVMCICSTAGVQWRMWHVDNIMGGSRPGLAGVGLWVACSAHRVSIKKINVLCTALPDDESLPSEIVIAQDFMPLASIVNAVTIYLLSIGVILDLAAGTFVLISVSWNMYSILAKEGMKLPDVLGLLLVPKEQCVGAAIYVGFIAAGSQLLSGITKLLYLDIDFHSKLDSEILLLLLWQSLVAE</sequence>
<evidence type="ECO:0000256" key="1">
    <source>
        <dbReference type="ARBA" id="ARBA00004435"/>
    </source>
</evidence>
<evidence type="ECO:0000256" key="8">
    <source>
        <dbReference type="ARBA" id="ARBA00022989"/>
    </source>
</evidence>
<keyword evidence="6 10" id="KW-0812">Transmembrane</keyword>
<comment type="subcellular location">
    <subcellularLocation>
        <location evidence="1">Cell junction</location>
        <location evidence="1">Tight junction</location>
    </subcellularLocation>
    <subcellularLocation>
        <location evidence="2">Cell membrane</location>
        <topology evidence="2">Multi-pass membrane protein</topology>
    </subcellularLocation>
</comment>
<keyword evidence="7" id="KW-0965">Cell junction</keyword>
<evidence type="ECO:0000256" key="10">
    <source>
        <dbReference type="SAM" id="Phobius"/>
    </source>
</evidence>
<dbReference type="AlphaFoldDB" id="A0A670I8L6"/>
<dbReference type="PANTHER" id="PTHR12002">
    <property type="entry name" value="CLAUDIN"/>
    <property type="match status" value="1"/>
</dbReference>
<evidence type="ECO:0000313" key="11">
    <source>
        <dbReference type="Ensembl" id="ENSPMRP00000008023.1"/>
    </source>
</evidence>
<evidence type="ECO:0000256" key="4">
    <source>
        <dbReference type="ARBA" id="ARBA00022427"/>
    </source>
</evidence>
<reference evidence="11 12" key="1">
    <citation type="journal article" date="2019" name="Proc. Natl. Acad. Sci. U.S.A.">
        <title>Regulatory changes in pterin and carotenoid genes underlie balanced color polymorphisms in the wall lizard.</title>
        <authorList>
            <person name="Andrade P."/>
            <person name="Pinho C."/>
            <person name="Perez I de Lanuza G."/>
            <person name="Afonso S."/>
            <person name="Brejcha J."/>
            <person name="Rubin C.J."/>
            <person name="Wallerman O."/>
            <person name="Pereira P."/>
            <person name="Sabatino S.J."/>
            <person name="Bellati A."/>
            <person name="Pellitteri-Rosa D."/>
            <person name="Bosakova Z."/>
            <person name="Bunikis I."/>
            <person name="Carretero M.A."/>
            <person name="Feiner N."/>
            <person name="Marsik P."/>
            <person name="Pauperio F."/>
            <person name="Salvi D."/>
            <person name="Soler L."/>
            <person name="While G.M."/>
            <person name="Uller T."/>
            <person name="Font E."/>
            <person name="Andersson L."/>
            <person name="Carneiro M."/>
        </authorList>
    </citation>
    <scope>NUCLEOTIDE SEQUENCE</scope>
</reference>
<reference evidence="11" key="2">
    <citation type="submission" date="2025-08" db="UniProtKB">
        <authorList>
            <consortium name="Ensembl"/>
        </authorList>
    </citation>
    <scope>IDENTIFICATION</scope>
</reference>
<keyword evidence="12" id="KW-1185">Reference proteome</keyword>
<keyword evidence="9 10" id="KW-0472">Membrane</keyword>
<keyword evidence="8 10" id="KW-1133">Transmembrane helix</keyword>
<proteinExistence type="inferred from homology"/>
<evidence type="ECO:0000256" key="9">
    <source>
        <dbReference type="ARBA" id="ARBA00023136"/>
    </source>
</evidence>
<evidence type="ECO:0000256" key="7">
    <source>
        <dbReference type="ARBA" id="ARBA00022949"/>
    </source>
</evidence>
<evidence type="ECO:0000256" key="5">
    <source>
        <dbReference type="ARBA" id="ARBA00022475"/>
    </source>
</evidence>
<dbReference type="GeneTree" id="ENSGT00390000005717"/>
<name>A0A670I8L6_PODMU</name>
<evidence type="ECO:0000256" key="2">
    <source>
        <dbReference type="ARBA" id="ARBA00004651"/>
    </source>
</evidence>
<feature type="transmembrane region" description="Helical" evidence="10">
    <location>
        <begin position="7"/>
        <end position="32"/>
    </location>
</feature>
<keyword evidence="4" id="KW-0796">Tight junction</keyword>
<dbReference type="GO" id="GO:0005198">
    <property type="term" value="F:structural molecule activity"/>
    <property type="evidence" value="ECO:0007669"/>
    <property type="project" value="InterPro"/>
</dbReference>
<dbReference type="GO" id="GO:0005923">
    <property type="term" value="C:bicellular tight junction"/>
    <property type="evidence" value="ECO:0007669"/>
    <property type="project" value="UniProtKB-SubCell"/>
</dbReference>
<organism evidence="11 12">
    <name type="scientific">Podarcis muralis</name>
    <name type="common">Wall lizard</name>
    <name type="synonym">Lacerta muralis</name>
    <dbReference type="NCBI Taxonomy" id="64176"/>
    <lineage>
        <taxon>Eukaryota</taxon>
        <taxon>Metazoa</taxon>
        <taxon>Chordata</taxon>
        <taxon>Craniata</taxon>
        <taxon>Vertebrata</taxon>
        <taxon>Euteleostomi</taxon>
        <taxon>Lepidosauria</taxon>
        <taxon>Squamata</taxon>
        <taxon>Bifurcata</taxon>
        <taxon>Unidentata</taxon>
        <taxon>Episquamata</taxon>
        <taxon>Laterata</taxon>
        <taxon>Lacertibaenia</taxon>
        <taxon>Lacertidae</taxon>
        <taxon>Podarcis</taxon>
    </lineage>
</organism>
<evidence type="ECO:0000256" key="3">
    <source>
        <dbReference type="ARBA" id="ARBA00008295"/>
    </source>
</evidence>
<evidence type="ECO:0000313" key="12">
    <source>
        <dbReference type="Proteomes" id="UP000472272"/>
    </source>
</evidence>
<dbReference type="Ensembl" id="ENSPMRT00000008578.1">
    <property type="protein sequence ID" value="ENSPMRP00000008023.1"/>
    <property type="gene ID" value="ENSPMRG00000005430.1"/>
</dbReference>
<dbReference type="Proteomes" id="UP000472272">
    <property type="component" value="Chromosome 4"/>
</dbReference>
<feature type="transmembrane region" description="Helical" evidence="10">
    <location>
        <begin position="100"/>
        <end position="128"/>
    </location>
</feature>